<feature type="domain" description="Major facilitator superfamily (MFS) profile" evidence="5">
    <location>
        <begin position="11"/>
        <end position="422"/>
    </location>
</feature>
<dbReference type="Gene3D" id="1.20.1250.20">
    <property type="entry name" value="MFS general substrate transporter like domains"/>
    <property type="match status" value="1"/>
</dbReference>
<feature type="transmembrane region" description="Helical" evidence="4">
    <location>
        <begin position="281"/>
        <end position="302"/>
    </location>
</feature>
<dbReference type="InterPro" id="IPR011701">
    <property type="entry name" value="MFS"/>
</dbReference>
<dbReference type="AlphaFoldDB" id="A0A7W7B129"/>
<protein>
    <submittedName>
        <fullName evidence="6">MFS family permease</fullName>
    </submittedName>
</protein>
<name>A0A7W7B129_9SPHN</name>
<evidence type="ECO:0000259" key="5">
    <source>
        <dbReference type="PROSITE" id="PS50850"/>
    </source>
</evidence>
<comment type="caution">
    <text evidence="6">The sequence shown here is derived from an EMBL/GenBank/DDBJ whole genome shotgun (WGS) entry which is preliminary data.</text>
</comment>
<keyword evidence="7" id="KW-1185">Reference proteome</keyword>
<feature type="transmembrane region" description="Helical" evidence="4">
    <location>
        <begin position="147"/>
        <end position="170"/>
    </location>
</feature>
<dbReference type="SUPFAM" id="SSF103473">
    <property type="entry name" value="MFS general substrate transporter"/>
    <property type="match status" value="1"/>
</dbReference>
<evidence type="ECO:0000313" key="7">
    <source>
        <dbReference type="Proteomes" id="UP000566324"/>
    </source>
</evidence>
<dbReference type="InterPro" id="IPR036259">
    <property type="entry name" value="MFS_trans_sf"/>
</dbReference>
<feature type="transmembrane region" description="Helical" evidence="4">
    <location>
        <begin position="311"/>
        <end position="327"/>
    </location>
</feature>
<proteinExistence type="predicted"/>
<feature type="transmembrane region" description="Helical" evidence="4">
    <location>
        <begin position="333"/>
        <end position="350"/>
    </location>
</feature>
<dbReference type="InterPro" id="IPR020846">
    <property type="entry name" value="MFS_dom"/>
</dbReference>
<keyword evidence="1 4" id="KW-0812">Transmembrane</keyword>
<dbReference type="PROSITE" id="PS50850">
    <property type="entry name" value="MFS"/>
    <property type="match status" value="1"/>
</dbReference>
<organism evidence="6 7">
    <name type="scientific">Sphingosinicella soli</name>
    <dbReference type="NCBI Taxonomy" id="333708"/>
    <lineage>
        <taxon>Bacteria</taxon>
        <taxon>Pseudomonadati</taxon>
        <taxon>Pseudomonadota</taxon>
        <taxon>Alphaproteobacteria</taxon>
        <taxon>Sphingomonadales</taxon>
        <taxon>Sphingosinicellaceae</taxon>
        <taxon>Sphingosinicella</taxon>
    </lineage>
</organism>
<keyword evidence="3 4" id="KW-0472">Membrane</keyword>
<feature type="transmembrane region" description="Helical" evidence="4">
    <location>
        <begin position="45"/>
        <end position="65"/>
    </location>
</feature>
<evidence type="ECO:0000256" key="1">
    <source>
        <dbReference type="ARBA" id="ARBA00022692"/>
    </source>
</evidence>
<gene>
    <name evidence="6" type="ORF">GGQ98_001714</name>
</gene>
<feature type="transmembrane region" description="Helical" evidence="4">
    <location>
        <begin position="371"/>
        <end position="393"/>
    </location>
</feature>
<feature type="transmembrane region" description="Helical" evidence="4">
    <location>
        <begin position="399"/>
        <end position="416"/>
    </location>
</feature>
<evidence type="ECO:0000256" key="4">
    <source>
        <dbReference type="SAM" id="Phobius"/>
    </source>
</evidence>
<dbReference type="PANTHER" id="PTHR23546">
    <property type="entry name" value="TRANSPORT PROTEIN"/>
    <property type="match status" value="1"/>
</dbReference>
<reference evidence="6 7" key="1">
    <citation type="submission" date="2020-08" db="EMBL/GenBank/DDBJ databases">
        <title>Genomic Encyclopedia of Type Strains, Phase IV (KMG-IV): sequencing the most valuable type-strain genomes for metagenomic binning, comparative biology and taxonomic classification.</title>
        <authorList>
            <person name="Goeker M."/>
        </authorList>
    </citation>
    <scope>NUCLEOTIDE SEQUENCE [LARGE SCALE GENOMIC DNA]</scope>
    <source>
        <strain evidence="6 7">DSM 17328</strain>
    </source>
</reference>
<evidence type="ECO:0000256" key="2">
    <source>
        <dbReference type="ARBA" id="ARBA00022989"/>
    </source>
</evidence>
<dbReference type="Proteomes" id="UP000566324">
    <property type="component" value="Unassembled WGS sequence"/>
</dbReference>
<feature type="transmembrane region" description="Helical" evidence="4">
    <location>
        <begin position="12"/>
        <end position="33"/>
    </location>
</feature>
<evidence type="ECO:0000313" key="6">
    <source>
        <dbReference type="EMBL" id="MBB4632095.1"/>
    </source>
</evidence>
<evidence type="ECO:0000256" key="3">
    <source>
        <dbReference type="ARBA" id="ARBA00023136"/>
    </source>
</evidence>
<feature type="transmembrane region" description="Helical" evidence="4">
    <location>
        <begin position="77"/>
        <end position="97"/>
    </location>
</feature>
<sequence>MKPPESGLRGDFALLFLVLFVVAAGNTALQSVLPTIGRELGIPDLLVATIFSFSALMWTFAAPRWADASDRYGRKALILLGLGGYFVSKLICAFVILAGLKHLIAPIAVFVIFAAARSLFGLFGSASNPAAQAYVASRTSPSERTRALSILASAFGLGTIVGPAVAPFFVLPVVSLSGPMFAFAAFALITLVVVARRLPADAPSAGEDRPIANLEPTIATGPRSTQGGRSRTRRRVSWSDPRILPFSIYGLAIGNAQAASGQSLGFFIIDRLGLPPIEAQAFIGLALMAAAAATLLAQWALIPMFNLGPKLLLRWGAGLAAAGSVLIAVSTDFYGIVLSFAIASLGYGFARPGFSAGASLAVGLEDQGGAAGAITAVNGAAFIIAPTIGIALYQVWQPLPYLLSAALLLAMLIYSLKNPLLCADLDRDEVQTQ</sequence>
<feature type="transmembrane region" description="Helical" evidence="4">
    <location>
        <begin position="103"/>
        <end position="126"/>
    </location>
</feature>
<dbReference type="GO" id="GO:0022857">
    <property type="term" value="F:transmembrane transporter activity"/>
    <property type="evidence" value="ECO:0007669"/>
    <property type="project" value="InterPro"/>
</dbReference>
<dbReference type="RefSeq" id="WP_184068008.1">
    <property type="nucleotide sequence ID" value="NZ_JACHNZ010000017.1"/>
</dbReference>
<dbReference type="EMBL" id="JACHNZ010000017">
    <property type="protein sequence ID" value="MBB4632095.1"/>
    <property type="molecule type" value="Genomic_DNA"/>
</dbReference>
<dbReference type="Pfam" id="PF07690">
    <property type="entry name" value="MFS_1"/>
    <property type="match status" value="1"/>
</dbReference>
<dbReference type="PANTHER" id="PTHR23546:SF1">
    <property type="entry name" value="MEMBRANE PROTEIN"/>
    <property type="match status" value="1"/>
</dbReference>
<feature type="transmembrane region" description="Helical" evidence="4">
    <location>
        <begin position="176"/>
        <end position="195"/>
    </location>
</feature>
<accession>A0A7W7B129</accession>
<keyword evidence="2 4" id="KW-1133">Transmembrane helix</keyword>